<dbReference type="EMBL" id="CAWYQH010000068">
    <property type="protein sequence ID" value="CAK8680259.1"/>
    <property type="molecule type" value="Genomic_DNA"/>
</dbReference>
<evidence type="ECO:0000313" key="2">
    <source>
        <dbReference type="Proteomes" id="UP001642483"/>
    </source>
</evidence>
<organism evidence="1 2">
    <name type="scientific">Clavelina lepadiformis</name>
    <name type="common">Light-bulb sea squirt</name>
    <name type="synonym">Ascidia lepadiformis</name>
    <dbReference type="NCBI Taxonomy" id="159417"/>
    <lineage>
        <taxon>Eukaryota</taxon>
        <taxon>Metazoa</taxon>
        <taxon>Chordata</taxon>
        <taxon>Tunicata</taxon>
        <taxon>Ascidiacea</taxon>
        <taxon>Aplousobranchia</taxon>
        <taxon>Clavelinidae</taxon>
        <taxon>Clavelina</taxon>
    </lineage>
</organism>
<sequence>MAHQSYSNDPQVYQGLVQQNPSYASNATHEDSSRWFTQENPEADPYTRVVGQISENVILPANGNIEVDFRDWDRWKKFLTEGTKMIVRENVSWVSSSVFWNGSKRTILCFNGNVQT</sequence>
<gene>
    <name evidence="1" type="ORF">CVLEPA_LOCUS10532</name>
</gene>
<evidence type="ECO:0000313" key="1">
    <source>
        <dbReference type="EMBL" id="CAK8680259.1"/>
    </source>
</evidence>
<name>A0ABP0FKR5_CLALP</name>
<protein>
    <submittedName>
        <fullName evidence="1">Uncharacterized protein</fullName>
    </submittedName>
</protein>
<reference evidence="1 2" key="1">
    <citation type="submission" date="2024-02" db="EMBL/GenBank/DDBJ databases">
        <authorList>
            <person name="Daric V."/>
            <person name="Darras S."/>
        </authorList>
    </citation>
    <scope>NUCLEOTIDE SEQUENCE [LARGE SCALE GENOMIC DNA]</scope>
</reference>
<proteinExistence type="predicted"/>
<keyword evidence="2" id="KW-1185">Reference proteome</keyword>
<comment type="caution">
    <text evidence="1">The sequence shown here is derived from an EMBL/GenBank/DDBJ whole genome shotgun (WGS) entry which is preliminary data.</text>
</comment>
<accession>A0ABP0FKR5</accession>
<dbReference type="Proteomes" id="UP001642483">
    <property type="component" value="Unassembled WGS sequence"/>
</dbReference>